<dbReference type="InterPro" id="IPR036188">
    <property type="entry name" value="FAD/NAD-bd_sf"/>
</dbReference>
<name>X7ECN8_9RHOB</name>
<keyword evidence="3" id="KW-0285">Flavoprotein</keyword>
<keyword evidence="9" id="KW-1185">Reference proteome</keyword>
<sequence>MGLVDDKRAEGGDYDLCVVGAGAAGLALAFAANLQGLSVLVVERGGKTGAPDSGKAHFIAGNAHDPLSHIARSGIGGTLDIWGRRCVPFDPEDFERNAEPDWPISYDEYARWVGPAAAWLRVPDAFVPGAPAGWTELNGVRADTSEALSPATLTADLRRQCREDSSAPHLLISAEAVALNWQGTSVVGVMLRHDGAIRHIRARHVVLTGGGLPSAQLLLAEAARHPGRLSGAAQLGRGYMGHLTGSIATLSFHDPIRARDFAYAIDATGTPWRRRLLTGAPEPRAAFWLESPDASDPDHRSGELSLKALLHGTPAGQMARHLANIASDPGGALATVAARWRQGAGAPNRLVPGLARYRVAYHAEHLRELRNRVRLAHLPGALDLPPLEITFGFGHATVSGVVAAHRKLAEALAASGMGALHLSGSDDQLLQKVTATARDGYHQIGLARMATDPERGVVDANCRVFGTDNLYVASSAVFPRSSQANPTLSIVAFALRLAKHLAVARATPESRREVA</sequence>
<dbReference type="OrthoDB" id="9798604at2"/>
<evidence type="ECO:0000256" key="4">
    <source>
        <dbReference type="ARBA" id="ARBA00022827"/>
    </source>
</evidence>
<dbReference type="PANTHER" id="PTHR42784">
    <property type="entry name" value="PYRANOSE 2-OXIDASE"/>
    <property type="match status" value="1"/>
</dbReference>
<dbReference type="Pfam" id="PF01266">
    <property type="entry name" value="DAO"/>
    <property type="match status" value="1"/>
</dbReference>
<dbReference type="InterPro" id="IPR006076">
    <property type="entry name" value="FAD-dep_OxRdtase"/>
</dbReference>
<evidence type="ECO:0000256" key="5">
    <source>
        <dbReference type="ARBA" id="ARBA00023002"/>
    </source>
</evidence>
<evidence type="ECO:0000313" key="8">
    <source>
        <dbReference type="EMBL" id="ETX12936.1"/>
    </source>
</evidence>
<dbReference type="Proteomes" id="UP000022447">
    <property type="component" value="Unassembled WGS sequence"/>
</dbReference>
<dbReference type="InterPro" id="IPR051473">
    <property type="entry name" value="P2Ox-like"/>
</dbReference>
<keyword evidence="5" id="KW-0560">Oxidoreductase</keyword>
<reference evidence="8 9" key="1">
    <citation type="submission" date="2014-01" db="EMBL/GenBank/DDBJ databases">
        <title>Roseivivax halodurans JCM 10272 Genome Sequencing.</title>
        <authorList>
            <person name="Lai Q."/>
            <person name="Li G."/>
            <person name="Shao Z."/>
        </authorList>
    </citation>
    <scope>NUCLEOTIDE SEQUENCE [LARGE SCALE GENOMIC DNA]</scope>
    <source>
        <strain evidence="8 9">JCM 10272</strain>
    </source>
</reference>
<dbReference type="InterPro" id="IPR007867">
    <property type="entry name" value="GMC_OxRtase_C"/>
</dbReference>
<proteinExistence type="inferred from homology"/>
<comment type="similarity">
    <text evidence="2">Belongs to the GMC oxidoreductase family.</text>
</comment>
<evidence type="ECO:0008006" key="10">
    <source>
        <dbReference type="Google" id="ProtNLM"/>
    </source>
</evidence>
<evidence type="ECO:0000259" key="7">
    <source>
        <dbReference type="Pfam" id="PF05199"/>
    </source>
</evidence>
<gene>
    <name evidence="8" type="ORF">OCH239_15260</name>
</gene>
<dbReference type="PANTHER" id="PTHR42784:SF1">
    <property type="entry name" value="PYRANOSE 2-OXIDASE"/>
    <property type="match status" value="1"/>
</dbReference>
<dbReference type="RefSeq" id="WP_037266387.1">
    <property type="nucleotide sequence ID" value="NZ_JALZ01000044.1"/>
</dbReference>
<dbReference type="STRING" id="1449350.OCH239_15260"/>
<keyword evidence="4" id="KW-0274">FAD</keyword>
<accession>X7ECN8</accession>
<feature type="domain" description="FAD dependent oxidoreductase" evidence="6">
    <location>
        <begin position="15"/>
        <end position="284"/>
    </location>
</feature>
<dbReference type="EMBL" id="JALZ01000044">
    <property type="protein sequence ID" value="ETX12936.1"/>
    <property type="molecule type" value="Genomic_DNA"/>
</dbReference>
<protein>
    <recommendedName>
        <fullName evidence="10">Glucose-methanol-choline oxidoreductase C-terminal domain-containing protein</fullName>
    </recommendedName>
</protein>
<evidence type="ECO:0000256" key="1">
    <source>
        <dbReference type="ARBA" id="ARBA00001974"/>
    </source>
</evidence>
<dbReference type="GO" id="GO:0016614">
    <property type="term" value="F:oxidoreductase activity, acting on CH-OH group of donors"/>
    <property type="evidence" value="ECO:0007669"/>
    <property type="project" value="InterPro"/>
</dbReference>
<comment type="cofactor">
    <cofactor evidence="1">
        <name>FAD</name>
        <dbReference type="ChEBI" id="CHEBI:57692"/>
    </cofactor>
</comment>
<evidence type="ECO:0000256" key="3">
    <source>
        <dbReference type="ARBA" id="ARBA00022630"/>
    </source>
</evidence>
<evidence type="ECO:0000256" key="2">
    <source>
        <dbReference type="ARBA" id="ARBA00010790"/>
    </source>
</evidence>
<feature type="domain" description="Glucose-methanol-choline oxidoreductase C-terminal" evidence="7">
    <location>
        <begin position="370"/>
        <end position="494"/>
    </location>
</feature>
<evidence type="ECO:0000313" key="9">
    <source>
        <dbReference type="Proteomes" id="UP000022447"/>
    </source>
</evidence>
<dbReference type="Pfam" id="PF05199">
    <property type="entry name" value="GMC_oxred_C"/>
    <property type="match status" value="1"/>
</dbReference>
<dbReference type="eggNOG" id="COG2303">
    <property type="taxonomic scope" value="Bacteria"/>
</dbReference>
<dbReference type="AlphaFoldDB" id="X7ECN8"/>
<organism evidence="8 9">
    <name type="scientific">Roseivivax halodurans JCM 10272</name>
    <dbReference type="NCBI Taxonomy" id="1449350"/>
    <lineage>
        <taxon>Bacteria</taxon>
        <taxon>Pseudomonadati</taxon>
        <taxon>Pseudomonadota</taxon>
        <taxon>Alphaproteobacteria</taxon>
        <taxon>Rhodobacterales</taxon>
        <taxon>Roseobacteraceae</taxon>
        <taxon>Roseivivax</taxon>
    </lineage>
</organism>
<comment type="caution">
    <text evidence="8">The sequence shown here is derived from an EMBL/GenBank/DDBJ whole genome shotgun (WGS) entry which is preliminary data.</text>
</comment>
<dbReference type="SUPFAM" id="SSF51905">
    <property type="entry name" value="FAD/NAD(P)-binding domain"/>
    <property type="match status" value="1"/>
</dbReference>
<evidence type="ECO:0000259" key="6">
    <source>
        <dbReference type="Pfam" id="PF01266"/>
    </source>
</evidence>
<dbReference type="Gene3D" id="3.50.50.60">
    <property type="entry name" value="FAD/NAD(P)-binding domain"/>
    <property type="match status" value="2"/>
</dbReference>